<keyword evidence="14" id="KW-0175">Coiled coil</keyword>
<dbReference type="GO" id="GO:0008061">
    <property type="term" value="F:chitin binding"/>
    <property type="evidence" value="ECO:0007669"/>
    <property type="project" value="UniProtKB-UniRule"/>
</dbReference>
<evidence type="ECO:0000256" key="14">
    <source>
        <dbReference type="SAM" id="Coils"/>
    </source>
</evidence>
<dbReference type="InterPro" id="IPR001002">
    <property type="entry name" value="Chitin-bd_1"/>
</dbReference>
<dbReference type="GO" id="GO:0006032">
    <property type="term" value="P:chitin catabolic process"/>
    <property type="evidence" value="ECO:0007669"/>
    <property type="project" value="UniProtKB-KW"/>
</dbReference>
<feature type="coiled-coil region" evidence="14">
    <location>
        <begin position="818"/>
        <end position="845"/>
    </location>
</feature>
<dbReference type="SUPFAM" id="SSF51445">
    <property type="entry name" value="(Trans)glycosidases"/>
    <property type="match status" value="1"/>
</dbReference>
<evidence type="ECO:0000256" key="3">
    <source>
        <dbReference type="ARBA" id="ARBA00008682"/>
    </source>
</evidence>
<dbReference type="Pfam" id="PF00704">
    <property type="entry name" value="Glyco_hydro_18"/>
    <property type="match status" value="1"/>
</dbReference>
<gene>
    <name evidence="18" type="ORF">CLUP02_11266</name>
</gene>
<keyword evidence="7 13" id="KW-0378">Hydrolase</keyword>
<comment type="similarity">
    <text evidence="3">Belongs to the glycosyl hydrolase 18 family. Chitinase class V subfamily.</text>
</comment>
<feature type="compositionally biased region" description="Low complexity" evidence="15">
    <location>
        <begin position="1272"/>
        <end position="1283"/>
    </location>
</feature>
<keyword evidence="9" id="KW-0119">Carbohydrate metabolism</keyword>
<evidence type="ECO:0000259" key="16">
    <source>
        <dbReference type="PROSITE" id="PS50941"/>
    </source>
</evidence>
<evidence type="ECO:0000256" key="15">
    <source>
        <dbReference type="SAM" id="MobiDB-lite"/>
    </source>
</evidence>
<dbReference type="InterPro" id="IPR018371">
    <property type="entry name" value="Chitin-binding_1_CS"/>
</dbReference>
<dbReference type="KEGG" id="clup:CLUP02_11266"/>
<evidence type="ECO:0000256" key="8">
    <source>
        <dbReference type="ARBA" id="ARBA00023024"/>
    </source>
</evidence>
<feature type="region of interest" description="Disordered" evidence="15">
    <location>
        <begin position="916"/>
        <end position="957"/>
    </location>
</feature>
<accession>A0A9Q8SYC0</accession>
<feature type="domain" description="Chitin-binding type-1" evidence="16">
    <location>
        <begin position="279"/>
        <end position="325"/>
    </location>
</feature>
<evidence type="ECO:0000256" key="7">
    <source>
        <dbReference type="ARBA" id="ARBA00022801"/>
    </source>
</evidence>
<evidence type="ECO:0000256" key="6">
    <source>
        <dbReference type="ARBA" id="ARBA00022669"/>
    </source>
</evidence>
<comment type="catalytic activity">
    <reaction evidence="1">
        <text>Random endo-hydrolysis of N-acetyl-beta-D-glucosaminide (1-&gt;4)-beta-linkages in chitin and chitodextrins.</text>
        <dbReference type="EC" id="3.2.1.14"/>
    </reaction>
</comment>
<evidence type="ECO:0000313" key="19">
    <source>
        <dbReference type="Proteomes" id="UP000830671"/>
    </source>
</evidence>
<reference evidence="18" key="1">
    <citation type="journal article" date="2021" name="Mol. Plant Microbe Interact.">
        <title>Complete Genome Sequence of the Plant-Pathogenic Fungus Colletotrichum lupini.</title>
        <authorList>
            <person name="Baroncelli R."/>
            <person name="Pensec F."/>
            <person name="Da Lio D."/>
            <person name="Boufleur T."/>
            <person name="Vicente I."/>
            <person name="Sarrocco S."/>
            <person name="Picot A."/>
            <person name="Baraldi E."/>
            <person name="Sukno S."/>
            <person name="Thon M."/>
            <person name="Le Floch G."/>
        </authorList>
    </citation>
    <scope>NUCLEOTIDE SEQUENCE</scope>
    <source>
        <strain evidence="18">IMI 504893</strain>
    </source>
</reference>
<keyword evidence="5" id="KW-0964">Secreted</keyword>
<dbReference type="InterPro" id="IPR029070">
    <property type="entry name" value="Chitinase_insertion_sf"/>
</dbReference>
<dbReference type="InterPro" id="IPR001223">
    <property type="entry name" value="Glyco_hydro18_cat"/>
</dbReference>
<dbReference type="GeneID" id="73345244"/>
<dbReference type="Pfam" id="PF00187">
    <property type="entry name" value="Chitin_bind_1"/>
    <property type="match status" value="1"/>
</dbReference>
<feature type="region of interest" description="Disordered" evidence="15">
    <location>
        <begin position="1272"/>
        <end position="1314"/>
    </location>
</feature>
<dbReference type="SMART" id="SM00270">
    <property type="entry name" value="ChtBD1"/>
    <property type="match status" value="2"/>
</dbReference>
<keyword evidence="12" id="KW-1015">Disulfide bond</keyword>
<dbReference type="GO" id="GO:0005576">
    <property type="term" value="C:extracellular region"/>
    <property type="evidence" value="ECO:0007669"/>
    <property type="project" value="UniProtKB-SubCell"/>
</dbReference>
<dbReference type="GO" id="GO:0000272">
    <property type="term" value="P:polysaccharide catabolic process"/>
    <property type="evidence" value="ECO:0007669"/>
    <property type="project" value="UniProtKB-KW"/>
</dbReference>
<dbReference type="PROSITE" id="PS00026">
    <property type="entry name" value="CHIT_BIND_I_1"/>
    <property type="match status" value="1"/>
</dbReference>
<dbReference type="PROSITE" id="PS01095">
    <property type="entry name" value="GH18_1"/>
    <property type="match status" value="1"/>
</dbReference>
<evidence type="ECO:0000256" key="12">
    <source>
        <dbReference type="PROSITE-ProRule" id="PRU00261"/>
    </source>
</evidence>
<dbReference type="InterPro" id="IPR036861">
    <property type="entry name" value="Endochitinase-like_sf"/>
</dbReference>
<dbReference type="Gene3D" id="3.10.50.10">
    <property type="match status" value="1"/>
</dbReference>
<dbReference type="InterPro" id="IPR050314">
    <property type="entry name" value="Glycosyl_Hydrlase_18"/>
</dbReference>
<evidence type="ECO:0000256" key="4">
    <source>
        <dbReference type="ARBA" id="ARBA00012729"/>
    </source>
</evidence>
<evidence type="ECO:0000256" key="13">
    <source>
        <dbReference type="RuleBase" id="RU000489"/>
    </source>
</evidence>
<dbReference type="Gene3D" id="3.30.60.10">
    <property type="entry name" value="Endochitinase-like"/>
    <property type="match status" value="1"/>
</dbReference>
<dbReference type="PANTHER" id="PTHR11177:SF333">
    <property type="entry name" value="CHITINASE"/>
    <property type="match status" value="1"/>
</dbReference>
<evidence type="ECO:0000259" key="17">
    <source>
        <dbReference type="PROSITE" id="PS51910"/>
    </source>
</evidence>
<dbReference type="InterPro" id="IPR001579">
    <property type="entry name" value="Glyco_hydro_18_chit_AS"/>
</dbReference>
<sequence length="1314" mass="143508">MSRNWVGNRIFLPLRELRRVLIGLPASPKCKEKELSQSFLPPMVHVSGIFVPRGAKNGQEVTSPTLCNQPAYSLRPLVLNLGWLRKQADEGFLPSRSKPPRQSDHQSLDRHVEGVQGISLISLCIKWPESKCDHNPCSPGWIRSQQASTLLLPVDEQHAASRLSRAENWFASKSPIIPDSKESFKAAGMFPLTLLYAFMAAIPFLISAVPLDSNNHVAPITPYSIPSLEHLLTGRALPTGTCNADTPCENAACCGTNGLCGYSPTECGKGNCTSNCDAKAQCGQYGKEGSQECPLSVCCSEFGFCGSTSDFCGKGCQKDFGGCGNVTRPSCSGNSVSKRTIGYYEGWSNTRSCQAVSPEDLNLNGFSHINFAFAFFDPQTFQIAPMDTETGKLYSRFTALKKNNAGLEAWISVGGWSFTDPGATRTAFSDMTSTSGNRQKFISGLIDFMEHYGFDGVDLDWEYPQADDRGGVTADKKNYALLTKELRAAFGSRYGISMTLPTSYWYLQHFDLASIAADVDWFNFMAYDLHGTWDAASKFVGPYLAPHTNVTEIDMGLDLLWRAGVKPAKVILGLGWYGRSFTLSDPSCNKPNGVCQFSGGALAGQCSNASGILTLQEINGVIDYNGVKPVWDKDAMVKWITWDDNQWVSYDDDDTFEQKRKFANSRCLGGTMVWAMDQRDQGEDNGLAPASGVTTGQQEDAQEMAQGLAAGVSCYTTDCGASCKKGTNPVTQMNGQPGMLSTSDRCDKNKYRMLCCDDGTNMGTCKWRGYRGLGLSCMGGCDDEETEVLQDTNNHSKNGDQTCTGGIQSYCCKGFESAPTKEELEEEAKEKAEELAEEAAEQAALDIAAKAFCRLAIPALLAPLELIEAAIPIIGEILDIAEIAATPALIQLCTDGIEKEGKAVFKVFGKEHSVSFNKPSKTVSRPPKSTHSPAKTSSCPSNAKRADDGRPCKRQKRYMTSHRTSEIVVSTSKLPGNGYKIPCNGNGGVYPEACKNYKSIVDNYPQYKTITCPYRKIDDKKRPITGVFNQQRSTALWDPVINAPNGCSPDEYPPAVMAPVNDGYSLLTSIIKDSDTEVRRLLSAKPPSVDGQMVRYLDLVDNREAGKIFDKCRQPPVASDMHQTTTVINPDARVPIEWHLTKVALSRLVWELDFDGLPDDSDDYGIADNICVPTINGVKHPGYALLNEDEYFDTHAAEAALRATWPNGPAQKRWVEPAGLVVEGVNSTRVATPEELRDHLGFDECTDSSCSREIEKLKDVARKFRDKAEWAANSPAEAPAPEATSVHEHSVVQAVPPSQPGRSFDSDIPMYTGI</sequence>
<dbReference type="RefSeq" id="XP_049147379.1">
    <property type="nucleotide sequence ID" value="XM_049290234.1"/>
</dbReference>
<dbReference type="SUPFAM" id="SSF54556">
    <property type="entry name" value="Chitinase insertion domain"/>
    <property type="match status" value="1"/>
</dbReference>
<protein>
    <recommendedName>
        <fullName evidence="4">chitinase</fullName>
        <ecNumber evidence="4">3.2.1.14</ecNumber>
    </recommendedName>
</protein>
<evidence type="ECO:0000256" key="11">
    <source>
        <dbReference type="ARBA" id="ARBA00023326"/>
    </source>
</evidence>
<dbReference type="CDD" id="cd11618">
    <property type="entry name" value="ChtBD1_1"/>
    <property type="match status" value="1"/>
</dbReference>
<feature type="compositionally biased region" description="Polar residues" evidence="15">
    <location>
        <begin position="916"/>
        <end position="941"/>
    </location>
</feature>
<feature type="disulfide bond" evidence="12">
    <location>
        <begin position="293"/>
        <end position="305"/>
    </location>
</feature>
<dbReference type="EC" id="3.2.1.14" evidence="4"/>
<evidence type="ECO:0000256" key="1">
    <source>
        <dbReference type="ARBA" id="ARBA00000822"/>
    </source>
</evidence>
<keyword evidence="19" id="KW-1185">Reference proteome</keyword>
<dbReference type="InterPro" id="IPR011583">
    <property type="entry name" value="Chitinase_II/V-like_cat"/>
</dbReference>
<proteinExistence type="inferred from homology"/>
<name>A0A9Q8SYC0_9PEZI</name>
<dbReference type="SUPFAM" id="SSF57016">
    <property type="entry name" value="Plant lectins/antimicrobial peptides"/>
    <property type="match status" value="1"/>
</dbReference>
<dbReference type="InterPro" id="IPR017853">
    <property type="entry name" value="GH"/>
</dbReference>
<dbReference type="GO" id="GO:0008843">
    <property type="term" value="F:endochitinase activity"/>
    <property type="evidence" value="ECO:0007669"/>
    <property type="project" value="UniProtKB-EC"/>
</dbReference>
<dbReference type="PROSITE" id="PS50941">
    <property type="entry name" value="CHIT_BIND_I_2"/>
    <property type="match status" value="1"/>
</dbReference>
<dbReference type="PROSITE" id="PS51910">
    <property type="entry name" value="GH18_2"/>
    <property type="match status" value="1"/>
</dbReference>
<dbReference type="Proteomes" id="UP000830671">
    <property type="component" value="Chromosome 5"/>
</dbReference>
<evidence type="ECO:0000256" key="5">
    <source>
        <dbReference type="ARBA" id="ARBA00022525"/>
    </source>
</evidence>
<keyword evidence="6 12" id="KW-0147">Chitin-binding</keyword>
<dbReference type="Gene3D" id="3.20.20.80">
    <property type="entry name" value="Glycosidases"/>
    <property type="match status" value="1"/>
</dbReference>
<feature type="domain" description="GH18" evidence="17">
    <location>
        <begin position="338"/>
        <end position="697"/>
    </location>
</feature>
<dbReference type="SMART" id="SM00636">
    <property type="entry name" value="Glyco_18"/>
    <property type="match status" value="1"/>
</dbReference>
<evidence type="ECO:0000313" key="18">
    <source>
        <dbReference type="EMBL" id="UQC85767.1"/>
    </source>
</evidence>
<organism evidence="18 19">
    <name type="scientific">Colletotrichum lupini</name>
    <dbReference type="NCBI Taxonomy" id="145971"/>
    <lineage>
        <taxon>Eukaryota</taxon>
        <taxon>Fungi</taxon>
        <taxon>Dikarya</taxon>
        <taxon>Ascomycota</taxon>
        <taxon>Pezizomycotina</taxon>
        <taxon>Sordariomycetes</taxon>
        <taxon>Hypocreomycetidae</taxon>
        <taxon>Glomerellales</taxon>
        <taxon>Glomerellaceae</taxon>
        <taxon>Colletotrichum</taxon>
        <taxon>Colletotrichum acutatum species complex</taxon>
    </lineage>
</organism>
<keyword evidence="11" id="KW-0624">Polysaccharide degradation</keyword>
<keyword evidence="8" id="KW-0146">Chitin degradation</keyword>
<comment type="subcellular location">
    <subcellularLocation>
        <location evidence="2">Secreted</location>
    </subcellularLocation>
</comment>
<evidence type="ECO:0000256" key="10">
    <source>
        <dbReference type="ARBA" id="ARBA00023295"/>
    </source>
</evidence>
<dbReference type="EMBL" id="CP019477">
    <property type="protein sequence ID" value="UQC85767.1"/>
    <property type="molecule type" value="Genomic_DNA"/>
</dbReference>
<keyword evidence="10 13" id="KW-0326">Glycosidase</keyword>
<comment type="caution">
    <text evidence="12">Lacks conserved residue(s) required for the propagation of feature annotation.</text>
</comment>
<evidence type="ECO:0000256" key="9">
    <source>
        <dbReference type="ARBA" id="ARBA00023277"/>
    </source>
</evidence>
<dbReference type="PANTHER" id="PTHR11177">
    <property type="entry name" value="CHITINASE"/>
    <property type="match status" value="1"/>
</dbReference>
<evidence type="ECO:0000256" key="2">
    <source>
        <dbReference type="ARBA" id="ARBA00004613"/>
    </source>
</evidence>
<feature type="disulfide bond" evidence="12">
    <location>
        <begin position="298"/>
        <end position="312"/>
    </location>
</feature>